<dbReference type="InterPro" id="IPR019587">
    <property type="entry name" value="Polyketide_cyclase/dehydratase"/>
</dbReference>
<name>A0A897MXA0_9EURY</name>
<gene>
    <name evidence="1" type="primary">coxG</name>
    <name evidence="1" type="ORF">HSR121_2429</name>
</gene>
<reference evidence="1" key="1">
    <citation type="submission" date="2020-11" db="EMBL/GenBank/DDBJ databases">
        <title>Carbohydrate-dependent, anaerobic sulfur respiration: A novel catabolism in halophilic archaea.</title>
        <authorList>
            <person name="Sorokin D.Y."/>
            <person name="Messina E."/>
            <person name="Smedile F."/>
            <person name="La Cono V."/>
            <person name="Hallsworth J.E."/>
            <person name="Yakimov M.M."/>
        </authorList>
    </citation>
    <scope>NUCLEOTIDE SEQUENCE</scope>
    <source>
        <strain evidence="1">HSR12-1</strain>
    </source>
</reference>
<dbReference type="Proteomes" id="UP000663525">
    <property type="component" value="Chromosome"/>
</dbReference>
<accession>A0A897MXA0</accession>
<dbReference type="CDD" id="cd07812">
    <property type="entry name" value="SRPBCC"/>
    <property type="match status" value="1"/>
</dbReference>
<dbReference type="EMBL" id="CP064787">
    <property type="protein sequence ID" value="QSG06750.1"/>
    <property type="molecule type" value="Genomic_DNA"/>
</dbReference>
<dbReference type="Gene3D" id="3.30.530.20">
    <property type="match status" value="1"/>
</dbReference>
<dbReference type="GeneID" id="68855980"/>
<dbReference type="SUPFAM" id="SSF55961">
    <property type="entry name" value="Bet v1-like"/>
    <property type="match status" value="1"/>
</dbReference>
<evidence type="ECO:0000313" key="2">
    <source>
        <dbReference type="Proteomes" id="UP000663525"/>
    </source>
</evidence>
<dbReference type="Pfam" id="PF10604">
    <property type="entry name" value="Polyketide_cyc2"/>
    <property type="match status" value="1"/>
</dbReference>
<dbReference type="InterPro" id="IPR023393">
    <property type="entry name" value="START-like_dom_sf"/>
</dbReference>
<dbReference type="AlphaFoldDB" id="A0A897MXA0"/>
<proteinExistence type="predicted"/>
<protein>
    <submittedName>
        <fullName evidence="1">Carbon monoxide dehydrogenase subunit G, CoxG</fullName>
    </submittedName>
</protein>
<dbReference type="RefSeq" id="WP_229113240.1">
    <property type="nucleotide sequence ID" value="NZ_CP064787.1"/>
</dbReference>
<evidence type="ECO:0000313" key="1">
    <source>
        <dbReference type="EMBL" id="QSG06750.1"/>
    </source>
</evidence>
<organism evidence="1 2">
    <name type="scientific">Halapricum desulfuricans</name>
    <dbReference type="NCBI Taxonomy" id="2841257"/>
    <lineage>
        <taxon>Archaea</taxon>
        <taxon>Methanobacteriati</taxon>
        <taxon>Methanobacteriota</taxon>
        <taxon>Stenosarchaea group</taxon>
        <taxon>Halobacteria</taxon>
        <taxon>Halobacteriales</taxon>
        <taxon>Haloarculaceae</taxon>
        <taxon>Halapricum</taxon>
    </lineage>
</organism>
<sequence length="144" mass="16783">MTIRVEREVAVPVPPERVWEYIVEPENRARPISVVTDFELDDETGRKATWHIRLPIPLIDRTIAVETEDVTRDPPKYVKFTGRSKVMRVVGEHELEPTETGTRLTNRFTVEGRVPGVERFFKRNLEAEFDNIEDALFEDLGLRH</sequence>